<dbReference type="PANTHER" id="PTHR39200:SF1">
    <property type="entry name" value="AUTO-TRANSPORTER ADHESIN HEAD GIN DOMAIN-CONTAINING PROTEIN-RELATED"/>
    <property type="match status" value="1"/>
</dbReference>
<organism evidence="2 3">
    <name type="scientific">Pseudaquabacterium pictum</name>
    <dbReference type="NCBI Taxonomy" id="2315236"/>
    <lineage>
        <taxon>Bacteria</taxon>
        <taxon>Pseudomonadati</taxon>
        <taxon>Pseudomonadota</taxon>
        <taxon>Betaproteobacteria</taxon>
        <taxon>Burkholderiales</taxon>
        <taxon>Sphaerotilaceae</taxon>
        <taxon>Pseudaquabacterium</taxon>
    </lineage>
</organism>
<comment type="caution">
    <text evidence="2">The sequence shown here is derived from an EMBL/GenBank/DDBJ whole genome shotgun (WGS) entry which is preliminary data.</text>
</comment>
<dbReference type="InterPro" id="IPR021255">
    <property type="entry name" value="DUF2807"/>
</dbReference>
<dbReference type="Proteomes" id="UP000301751">
    <property type="component" value="Unassembled WGS sequence"/>
</dbReference>
<dbReference type="AlphaFoldDB" id="A0A480AW58"/>
<evidence type="ECO:0000313" key="3">
    <source>
        <dbReference type="Proteomes" id="UP000301751"/>
    </source>
</evidence>
<sequence length="266" mass="27217">MQATTAPATRRPIHRLAARLLRWLDPVFAVTLTAALAMVMLTAWPGLAQGAETVSEARSVGSFDAVQTLGPTVKVRQGASAGVTVAAERDLLPRLETVVEDTRLGKTLVVRWKRGHATVNFWTKGSEPVVTITTPRLTGLLVSGSGDIQADGLSVPALSAQVEGSGDIRLTGLATDALTLAVAGSGDISASGRSARLQVSVAGSGDIRADSLAADTVDVSIAGSGDVKVQADKTLAVNIAGSGDVVYSGNAVVRKSIIGSGAVTRR</sequence>
<dbReference type="OrthoDB" id="8885859at2"/>
<reference evidence="3" key="1">
    <citation type="submission" date="2019-03" db="EMBL/GenBank/DDBJ databases">
        <title>Aquabacterium pictum sp.nov., the first bacteriochlorophyll a-containing freshwater bacterium in the genus Aquabacterium of the class Betaproteobacteria.</title>
        <authorList>
            <person name="Hirose S."/>
            <person name="Tank M."/>
            <person name="Hara E."/>
            <person name="Tamaki H."/>
            <person name="Takaichi S."/>
            <person name="Haruta S."/>
            <person name="Hanada S."/>
        </authorList>
    </citation>
    <scope>NUCLEOTIDE SEQUENCE [LARGE SCALE GENOMIC DNA]</scope>
    <source>
        <strain evidence="3">W35</strain>
    </source>
</reference>
<dbReference type="PANTHER" id="PTHR39200">
    <property type="entry name" value="HYPOTHETICAL EXPORTED PROTEIN"/>
    <property type="match status" value="1"/>
</dbReference>
<gene>
    <name evidence="2" type="ORF">AQPW35_48150</name>
</gene>
<evidence type="ECO:0000313" key="2">
    <source>
        <dbReference type="EMBL" id="GCL65734.1"/>
    </source>
</evidence>
<accession>A0A480AW58</accession>
<keyword evidence="3" id="KW-1185">Reference proteome</keyword>
<feature type="domain" description="Putative auto-transporter adhesin head GIN" evidence="1">
    <location>
        <begin position="72"/>
        <end position="251"/>
    </location>
</feature>
<dbReference type="RefSeq" id="WP_137735438.1">
    <property type="nucleotide sequence ID" value="NZ_BJCL01000019.1"/>
</dbReference>
<dbReference type="EMBL" id="BJCL01000019">
    <property type="protein sequence ID" value="GCL65734.1"/>
    <property type="molecule type" value="Genomic_DNA"/>
</dbReference>
<dbReference type="Pfam" id="PF10988">
    <property type="entry name" value="DUF2807"/>
    <property type="match status" value="1"/>
</dbReference>
<protein>
    <submittedName>
        <fullName evidence="2">DUF2807 domain-containing protein</fullName>
    </submittedName>
</protein>
<dbReference type="Gene3D" id="2.160.20.120">
    <property type="match status" value="1"/>
</dbReference>
<name>A0A480AW58_9BURK</name>
<evidence type="ECO:0000259" key="1">
    <source>
        <dbReference type="Pfam" id="PF10988"/>
    </source>
</evidence>
<proteinExistence type="predicted"/>